<feature type="compositionally biased region" description="Polar residues" evidence="6">
    <location>
        <begin position="235"/>
        <end position="249"/>
    </location>
</feature>
<evidence type="ECO:0000256" key="1">
    <source>
        <dbReference type="ARBA" id="ARBA00010036"/>
    </source>
</evidence>
<dbReference type="GO" id="GO:0006508">
    <property type="term" value="P:proteolysis"/>
    <property type="evidence" value="ECO:0007669"/>
    <property type="project" value="InterPro"/>
</dbReference>
<dbReference type="RefSeq" id="XP_028039797.1">
    <property type="nucleotide sequence ID" value="XM_028183996.1"/>
</dbReference>
<dbReference type="InterPro" id="IPR035979">
    <property type="entry name" value="RBD_domain_sf"/>
</dbReference>
<reference evidence="9" key="1">
    <citation type="submission" date="2025-08" db="UniProtKB">
        <authorList>
            <consortium name="RefSeq"/>
        </authorList>
    </citation>
    <scope>IDENTIFICATION</scope>
    <source>
        <tissue evidence="9">Silk gland</tissue>
    </source>
</reference>
<evidence type="ECO:0000313" key="8">
    <source>
        <dbReference type="Proteomes" id="UP000504629"/>
    </source>
</evidence>
<comment type="similarity">
    <text evidence="1">Belongs to the peptidase S9B family. DPPIV subfamily.</text>
</comment>
<dbReference type="PROSITE" id="PS50102">
    <property type="entry name" value="RRM"/>
    <property type="match status" value="1"/>
</dbReference>
<evidence type="ECO:0000256" key="3">
    <source>
        <dbReference type="ARBA" id="ARBA00023180"/>
    </source>
</evidence>
<dbReference type="InterPro" id="IPR032552">
    <property type="entry name" value="RSB_motif"/>
</dbReference>
<keyword evidence="8" id="KW-1185">Reference proteome</keyword>
<dbReference type="InterPro" id="IPR000504">
    <property type="entry name" value="RRM_dom"/>
</dbReference>
<feature type="region of interest" description="Disordered" evidence="6">
    <location>
        <begin position="735"/>
        <end position="777"/>
    </location>
</feature>
<dbReference type="InterPro" id="IPR001375">
    <property type="entry name" value="Peptidase_S9_cat"/>
</dbReference>
<proteinExistence type="inferred from homology"/>
<feature type="compositionally biased region" description="Low complexity" evidence="6">
    <location>
        <begin position="250"/>
        <end position="265"/>
    </location>
</feature>
<dbReference type="InterPro" id="IPR029058">
    <property type="entry name" value="AB_hydrolase_fold"/>
</dbReference>
<dbReference type="InterPro" id="IPR002469">
    <property type="entry name" value="Peptidase_S9B_N"/>
</dbReference>
<name>A0A6J2KFT1_BOMMA</name>
<evidence type="ECO:0000313" key="9">
    <source>
        <dbReference type="RefSeq" id="XP_028039797.1"/>
    </source>
</evidence>
<sequence length="1594" mass="180695">MRRKSERTASKKAKASPEVKVEKAKKTRTRRRKQSSSSENDSPDEASPVRVAEPVAEEERKPPQTPAKEENVDESPDQVWQVKTAEGSGDGGEIQKLKICLTRPPSTPERAERSPRQKRKHSRATSSSDNPSDTSEEKKKNKHRSKRSFRDKDGTDKNQDSQEEDQDAENEDKEKSDHEVSQSETEAKVETSVSTTNKENKSIEESSEDASSSIKSSNVVEMCASVQDDPVADTTVGSPRPETNASLNIDSVSAAAAETTEVNNENTDESINDEKTEITNEEKAVETTNAESVTENNESTLDTLKDETVLIEKEETTVATTKDTSQTEINETKSTDNKSTSRERSDSVDKSEVLELHPEESKMEIQDLEISKSKDIETSEELEVTVDHNAEVSIKKGQTDSNEPETNTGNAKVINESDVVEKSRKTSTDSGQSNEVTKCNNGKYSSNNNSSNRKDLGQSDETTTSQSEIVPNGQIVPIVVNRKRKWGSRPSKLTTQKSITISTDVLKDIIPNVKPVEFDEVIEEKKHKRIEVKEKIDRPVLPKIVIDNSENVEQKKKDERKENDKDKENVKLKEMNSNRKISIIKEKDSIIARPPSPPRHKQSNILFITNLVRPFTLLQLKNLLQRTGRIEENGFWIDKIKSKCYVKYETEDQAVETRHALHGVTWPVSNPKTLHVDFSTTEAFDKALSSEEAESAPPSAIPGTVEDWLREQDLKREAEVEKSWERKGTMREWDVGKNDKDKERDKLRREERPSEKRRHRTPERSPEPARKFKKKEEEAPAKLLDDLFRKTKTTPCIYWLPLSAETIAIKEEQRRQHMAEYERRLLEQRRPPPHRRHYQDDDDDWAYYHHWVGMWWCVLAAVVTTASSQSSFTLEEFVTGQFTQRGFTGVWISDTEFTYTIAGEPGIHMFNVQTLTSSVLVAGDLMAFLNTNNPILSADRAYILAPSEVQQVYRYSTTAKFALYNIATATSVDIANGQRLQLCIFGGGHSLAYVLNNNVYYLPENRNQAIQLTNDGIPGVIYNGHTDWVYEEDVMYTGQATWFSRDGSYLAFATFNDTEVESYSYYYFVDKSNPDDLYPELVDLKYPKVGRTNPTAVLRVVNLRALVENNNFNFITVEPPEEVTADHILGGVVWPTDNEIAVHWLNRRQNKTVLRICNVVTWVCEHREQPNGWVPIALPRFSSRGDFYVSTRWSFPQADGNIWQHLYVSMRVAGQIISSSITPGAFTVNNFVGMDEQNLAYYYTRTVTDMPWRTQLHVAGANIGCLSCDLVLPDGGPCTWATATASRGGSYLTVTCSSPNEPSATYIINPRTRETLYVWEDNAIVRQRLIGKTRPGSIITTVPLENGFPAPVRLHLPPGLDVNDHTTKYPMVFYVYSGPNTNTVFDTFTVGYHSYLTTSRNMIYMVADGRGSGLKGQDILYSLNNALGTVEIEDHFVILKEVLNRYGFIDRDRIGMWGHSYGGYATLLTLVHDNDHMFQCGVSGAPVTSWLYYNTMYTERYMGLPTPEDNLSGYEAGDVTLLVDKLAGHDFYIMHGNADDNVHYQNAAKLMRALQEKDIPFEQMSYPDEAHSLAGVNMHRYNAMDRYWTRCLRM</sequence>
<feature type="compositionally biased region" description="Basic and acidic residues" evidence="6">
    <location>
        <begin position="735"/>
        <end position="754"/>
    </location>
</feature>
<feature type="compositionally biased region" description="Basic and acidic residues" evidence="6">
    <location>
        <begin position="15"/>
        <end position="24"/>
    </location>
</feature>
<feature type="compositionally biased region" description="Basic and acidic residues" evidence="6">
    <location>
        <begin position="57"/>
        <end position="70"/>
    </location>
</feature>
<feature type="compositionally biased region" description="Basic and acidic residues" evidence="6">
    <location>
        <begin position="303"/>
        <end position="316"/>
    </location>
</feature>
<evidence type="ECO:0000256" key="4">
    <source>
        <dbReference type="ARBA" id="ARBA00072929"/>
    </source>
</evidence>
<feature type="compositionally biased region" description="Polar residues" evidence="6">
    <location>
        <begin position="399"/>
        <end position="410"/>
    </location>
</feature>
<organism evidence="8 9">
    <name type="scientific">Bombyx mandarina</name>
    <name type="common">Wild silk moth</name>
    <name type="synonym">Wild silkworm</name>
    <dbReference type="NCBI Taxonomy" id="7092"/>
    <lineage>
        <taxon>Eukaryota</taxon>
        <taxon>Metazoa</taxon>
        <taxon>Ecdysozoa</taxon>
        <taxon>Arthropoda</taxon>
        <taxon>Hexapoda</taxon>
        <taxon>Insecta</taxon>
        <taxon>Pterygota</taxon>
        <taxon>Neoptera</taxon>
        <taxon>Endopterygota</taxon>
        <taxon>Lepidoptera</taxon>
        <taxon>Glossata</taxon>
        <taxon>Ditrysia</taxon>
        <taxon>Bombycoidea</taxon>
        <taxon>Bombycidae</taxon>
        <taxon>Bombycinae</taxon>
        <taxon>Bombyx</taxon>
    </lineage>
</organism>
<dbReference type="GO" id="GO:0008236">
    <property type="term" value="F:serine-type peptidase activity"/>
    <property type="evidence" value="ECO:0007669"/>
    <property type="project" value="InterPro"/>
</dbReference>
<feature type="domain" description="RRM" evidence="7">
    <location>
        <begin position="604"/>
        <end position="681"/>
    </location>
</feature>
<dbReference type="PANTHER" id="PTHR11731:SF154">
    <property type="entry name" value="VENOM DIPEPTIDYL PEPTIDASE 4-LIKE PROTEIN"/>
    <property type="match status" value="1"/>
</dbReference>
<dbReference type="SUPFAM" id="SSF54928">
    <property type="entry name" value="RNA-binding domain, RBD"/>
    <property type="match status" value="1"/>
</dbReference>
<dbReference type="InterPro" id="IPR050278">
    <property type="entry name" value="Serine_Prot_S9B/DPPIV"/>
</dbReference>
<dbReference type="SUPFAM" id="SSF53474">
    <property type="entry name" value="alpha/beta-Hydrolases"/>
    <property type="match status" value="1"/>
</dbReference>
<evidence type="ECO:0000259" key="7">
    <source>
        <dbReference type="PROSITE" id="PS50102"/>
    </source>
</evidence>
<dbReference type="Proteomes" id="UP000504629">
    <property type="component" value="Unplaced"/>
</dbReference>
<dbReference type="SUPFAM" id="SSF82171">
    <property type="entry name" value="DPP6 N-terminal domain-like"/>
    <property type="match status" value="1"/>
</dbReference>
<dbReference type="GO" id="GO:0003723">
    <property type="term" value="F:RNA binding"/>
    <property type="evidence" value="ECO:0007669"/>
    <property type="project" value="UniProtKB-UniRule"/>
</dbReference>
<feature type="compositionally biased region" description="Basic and acidic residues" evidence="6">
    <location>
        <begin position="172"/>
        <end position="189"/>
    </location>
</feature>
<feature type="compositionally biased region" description="Polar residues" evidence="6">
    <location>
        <begin position="317"/>
        <end position="329"/>
    </location>
</feature>
<dbReference type="GeneID" id="114250221"/>
<feature type="compositionally biased region" description="Basic residues" evidence="6">
    <location>
        <begin position="25"/>
        <end position="34"/>
    </location>
</feature>
<feature type="compositionally biased region" description="Basic and acidic residues" evidence="6">
    <location>
        <begin position="148"/>
        <end position="160"/>
    </location>
</feature>
<dbReference type="OrthoDB" id="16520at2759"/>
<evidence type="ECO:0000256" key="2">
    <source>
        <dbReference type="ARBA" id="ARBA00022884"/>
    </source>
</evidence>
<dbReference type="KEGG" id="bman:114250221"/>
<feature type="compositionally biased region" description="Acidic residues" evidence="6">
    <location>
        <begin position="161"/>
        <end position="171"/>
    </location>
</feature>
<keyword evidence="3" id="KW-0325">Glycoprotein</keyword>
<feature type="compositionally biased region" description="Basic and acidic residues" evidence="6">
    <location>
        <begin position="385"/>
        <end position="398"/>
    </location>
</feature>
<dbReference type="GO" id="GO:0005886">
    <property type="term" value="C:plasma membrane"/>
    <property type="evidence" value="ECO:0007669"/>
    <property type="project" value="TreeGrafter"/>
</dbReference>
<evidence type="ECO:0000256" key="5">
    <source>
        <dbReference type="PROSITE-ProRule" id="PRU00176"/>
    </source>
</evidence>
<dbReference type="Pfam" id="PF00326">
    <property type="entry name" value="Peptidase_S9"/>
    <property type="match status" value="1"/>
</dbReference>
<feature type="compositionally biased region" description="Basic and acidic residues" evidence="6">
    <location>
        <begin position="762"/>
        <end position="777"/>
    </location>
</feature>
<feature type="compositionally biased region" description="Polar residues" evidence="6">
    <location>
        <begin position="428"/>
        <end position="444"/>
    </location>
</feature>
<dbReference type="Gene3D" id="3.40.50.1820">
    <property type="entry name" value="alpha/beta hydrolase"/>
    <property type="match status" value="1"/>
</dbReference>
<dbReference type="CTD" id="100270778"/>
<feature type="compositionally biased region" description="Basic residues" evidence="6">
    <location>
        <begin position="1"/>
        <end position="14"/>
    </location>
</feature>
<dbReference type="InterPro" id="IPR034257">
    <property type="entry name" value="Acinus_RRM"/>
</dbReference>
<dbReference type="GO" id="GO:0008239">
    <property type="term" value="F:dipeptidyl-peptidase activity"/>
    <property type="evidence" value="ECO:0007669"/>
    <property type="project" value="TreeGrafter"/>
</dbReference>
<dbReference type="CDD" id="cd12432">
    <property type="entry name" value="RRM_ACINU"/>
    <property type="match status" value="1"/>
</dbReference>
<feature type="compositionally biased region" description="Polar residues" evidence="6">
    <location>
        <begin position="286"/>
        <end position="302"/>
    </location>
</feature>
<feature type="region of interest" description="Disordered" evidence="6">
    <location>
        <begin position="687"/>
        <end position="706"/>
    </location>
</feature>
<dbReference type="Gene3D" id="2.140.10.30">
    <property type="entry name" value="Dipeptidylpeptidase IV, N-terminal domain"/>
    <property type="match status" value="1"/>
</dbReference>
<dbReference type="Gene3D" id="3.30.70.330">
    <property type="match status" value="1"/>
</dbReference>
<feature type="compositionally biased region" description="Low complexity" evidence="6">
    <location>
        <begin position="45"/>
        <end position="54"/>
    </location>
</feature>
<feature type="compositionally biased region" description="Polar residues" evidence="6">
    <location>
        <begin position="124"/>
        <end position="133"/>
    </location>
</feature>
<evidence type="ECO:0000256" key="6">
    <source>
        <dbReference type="SAM" id="MobiDB-lite"/>
    </source>
</evidence>
<keyword evidence="2 5" id="KW-0694">RNA-binding</keyword>
<dbReference type="InterPro" id="IPR012677">
    <property type="entry name" value="Nucleotide-bd_a/b_plait_sf"/>
</dbReference>
<dbReference type="FunFam" id="3.40.50.1820:FF:000003">
    <property type="entry name" value="Dipeptidyl peptidase 4"/>
    <property type="match status" value="1"/>
</dbReference>
<dbReference type="Pfam" id="PF00930">
    <property type="entry name" value="DPPIV_N"/>
    <property type="match status" value="1"/>
</dbReference>
<accession>A0A6J2KFT1</accession>
<feature type="compositionally biased region" description="Polar residues" evidence="6">
    <location>
        <begin position="459"/>
        <end position="469"/>
    </location>
</feature>
<feature type="compositionally biased region" description="Basic and acidic residues" evidence="6">
    <location>
        <begin position="330"/>
        <end position="377"/>
    </location>
</feature>
<feature type="compositionally biased region" description="Basic and acidic residues" evidence="6">
    <location>
        <begin position="272"/>
        <end position="285"/>
    </location>
</feature>
<dbReference type="PANTHER" id="PTHR11731">
    <property type="entry name" value="PROTEASE FAMILY S9B,C DIPEPTIDYL-PEPTIDASE IV-RELATED"/>
    <property type="match status" value="1"/>
</dbReference>
<gene>
    <name evidence="9" type="primary">LOC114250221</name>
</gene>
<dbReference type="Pfam" id="PF16294">
    <property type="entry name" value="RSB_motif"/>
    <property type="match status" value="1"/>
</dbReference>
<protein>
    <recommendedName>
        <fullName evidence="4">Venom dipeptidyl peptidase 4</fullName>
    </recommendedName>
</protein>
<feature type="region of interest" description="Disordered" evidence="6">
    <location>
        <begin position="1"/>
        <end position="475"/>
    </location>
</feature>